<keyword evidence="9" id="KW-1185">Reference proteome</keyword>
<dbReference type="EMBL" id="JANEYG010000001">
    <property type="protein sequence ID" value="KAJ8925536.1"/>
    <property type="molecule type" value="Genomic_DNA"/>
</dbReference>
<sequence length="241" mass="26794">MSVGMWHIMLAVASLAGVASAIPCEEARMKCAYRAGCGMALQNYLVGCSGVLQGPYPTHCPEICQHSLIALTSTEEGKDLMNCECSDDYCEDQKRRPEICRPQVMQSMNAPVVSCRVAQWICAADALCSTALDYYNRFCKAMFHGKKCSLRCNNSISILRRQEKAAKLKTCKCDGLEDYDCHGIQRNMDKLCFHKHSRHHNKTHHVPKEEDIPTVILASSGIKFDLSSLSLLLFLLTAAVL</sequence>
<dbReference type="GO" id="GO:0051726">
    <property type="term" value="P:regulation of cell cycle"/>
    <property type="evidence" value="ECO:0007669"/>
    <property type="project" value="InterPro"/>
</dbReference>
<dbReference type="InterPro" id="IPR016017">
    <property type="entry name" value="GDNF/GAS1"/>
</dbReference>
<accession>A0AAV8WH25</accession>
<dbReference type="PANTHER" id="PTHR16840:SF3">
    <property type="entry name" value="GROWTH ARREST-SPECIFIC PROTEIN 1"/>
    <property type="match status" value="1"/>
</dbReference>
<comment type="subcellular location">
    <subcellularLocation>
        <location evidence="1">Cell membrane</location>
    </subcellularLocation>
</comment>
<keyword evidence="5" id="KW-0325">Glycoprotein</keyword>
<evidence type="ECO:0000256" key="2">
    <source>
        <dbReference type="ARBA" id="ARBA00022475"/>
    </source>
</evidence>
<dbReference type="InterPro" id="IPR039596">
    <property type="entry name" value="GAS1"/>
</dbReference>
<evidence type="ECO:0000256" key="6">
    <source>
        <dbReference type="SAM" id="SignalP"/>
    </source>
</evidence>
<gene>
    <name evidence="8" type="ORF">NQ315_009375</name>
</gene>
<evidence type="ECO:0000256" key="3">
    <source>
        <dbReference type="ARBA" id="ARBA00022729"/>
    </source>
</evidence>
<dbReference type="Pfam" id="PF02351">
    <property type="entry name" value="GDNF"/>
    <property type="match status" value="1"/>
</dbReference>
<feature type="domain" description="GDNF/GAS1" evidence="7">
    <location>
        <begin position="115"/>
        <end position="188"/>
    </location>
</feature>
<keyword evidence="3 6" id="KW-0732">Signal</keyword>
<dbReference type="PANTHER" id="PTHR16840">
    <property type="entry name" value="GROWTH ARREST-SPECIFIC PROTEIN 1"/>
    <property type="match status" value="1"/>
</dbReference>
<reference evidence="8 9" key="1">
    <citation type="journal article" date="2023" name="Insect Mol. Biol.">
        <title>Genome sequencing provides insights into the evolution of gene families encoding plant cell wall-degrading enzymes in longhorned beetles.</title>
        <authorList>
            <person name="Shin N.R."/>
            <person name="Okamura Y."/>
            <person name="Kirsch R."/>
            <person name="Pauchet Y."/>
        </authorList>
    </citation>
    <scope>NUCLEOTIDE SEQUENCE [LARGE SCALE GENOMIC DNA]</scope>
    <source>
        <strain evidence="8">EAD_L_NR</strain>
    </source>
</reference>
<evidence type="ECO:0000313" key="8">
    <source>
        <dbReference type="EMBL" id="KAJ8925536.1"/>
    </source>
</evidence>
<dbReference type="GO" id="GO:0005886">
    <property type="term" value="C:plasma membrane"/>
    <property type="evidence" value="ECO:0007669"/>
    <property type="project" value="UniProtKB-SubCell"/>
</dbReference>
<dbReference type="AlphaFoldDB" id="A0AAV8WH25"/>
<keyword evidence="2" id="KW-1003">Cell membrane</keyword>
<protein>
    <recommendedName>
        <fullName evidence="7">GDNF/GAS1 domain-containing protein</fullName>
    </recommendedName>
</protein>
<feature type="chain" id="PRO_5043440448" description="GDNF/GAS1 domain-containing protein" evidence="6">
    <location>
        <begin position="22"/>
        <end position="241"/>
    </location>
</feature>
<organism evidence="8 9">
    <name type="scientific">Exocentrus adspersus</name>
    <dbReference type="NCBI Taxonomy" id="1586481"/>
    <lineage>
        <taxon>Eukaryota</taxon>
        <taxon>Metazoa</taxon>
        <taxon>Ecdysozoa</taxon>
        <taxon>Arthropoda</taxon>
        <taxon>Hexapoda</taxon>
        <taxon>Insecta</taxon>
        <taxon>Pterygota</taxon>
        <taxon>Neoptera</taxon>
        <taxon>Endopterygota</taxon>
        <taxon>Coleoptera</taxon>
        <taxon>Polyphaga</taxon>
        <taxon>Cucujiformia</taxon>
        <taxon>Chrysomeloidea</taxon>
        <taxon>Cerambycidae</taxon>
        <taxon>Lamiinae</taxon>
        <taxon>Acanthocinini</taxon>
        <taxon>Exocentrus</taxon>
    </lineage>
</organism>
<proteinExistence type="predicted"/>
<evidence type="ECO:0000256" key="1">
    <source>
        <dbReference type="ARBA" id="ARBA00004236"/>
    </source>
</evidence>
<evidence type="ECO:0000256" key="4">
    <source>
        <dbReference type="ARBA" id="ARBA00023136"/>
    </source>
</evidence>
<evidence type="ECO:0000313" key="9">
    <source>
        <dbReference type="Proteomes" id="UP001159042"/>
    </source>
</evidence>
<keyword evidence="4" id="KW-0472">Membrane</keyword>
<dbReference type="Proteomes" id="UP001159042">
    <property type="component" value="Unassembled WGS sequence"/>
</dbReference>
<feature type="signal peptide" evidence="6">
    <location>
        <begin position="1"/>
        <end position="21"/>
    </location>
</feature>
<comment type="caution">
    <text evidence="8">The sequence shown here is derived from an EMBL/GenBank/DDBJ whole genome shotgun (WGS) entry which is preliminary data.</text>
</comment>
<name>A0AAV8WH25_9CUCU</name>
<evidence type="ECO:0000259" key="7">
    <source>
        <dbReference type="Pfam" id="PF02351"/>
    </source>
</evidence>
<evidence type="ECO:0000256" key="5">
    <source>
        <dbReference type="ARBA" id="ARBA00023180"/>
    </source>
</evidence>